<keyword evidence="3" id="KW-1185">Reference proteome</keyword>
<dbReference type="STRING" id="1043493.SAMN05421637_2416"/>
<keyword evidence="1" id="KW-0732">Signal</keyword>
<protein>
    <submittedName>
        <fullName evidence="2">Uncharacterized protein</fullName>
    </submittedName>
</protein>
<name>A0A1H7ACP3_9MICO</name>
<dbReference type="AlphaFoldDB" id="A0A1H7ACP3"/>
<feature type="chain" id="PRO_5039200536" evidence="1">
    <location>
        <begin position="23"/>
        <end position="187"/>
    </location>
</feature>
<dbReference type="Proteomes" id="UP000183315">
    <property type="component" value="Unassembled WGS sequence"/>
</dbReference>
<dbReference type="EMBL" id="FNZI01000006">
    <property type="protein sequence ID" value="SEJ61667.1"/>
    <property type="molecule type" value="Genomic_DNA"/>
</dbReference>
<dbReference type="OrthoDB" id="5145982at2"/>
<reference evidence="3" key="1">
    <citation type="submission" date="2016-10" db="EMBL/GenBank/DDBJ databases">
        <authorList>
            <person name="Varghese N."/>
        </authorList>
    </citation>
    <scope>NUCLEOTIDE SEQUENCE [LARGE SCALE GENOMIC DNA]</scope>
    <source>
        <strain evidence="3">DSM 24868</strain>
    </source>
</reference>
<evidence type="ECO:0000256" key="1">
    <source>
        <dbReference type="SAM" id="SignalP"/>
    </source>
</evidence>
<feature type="signal peptide" evidence="1">
    <location>
        <begin position="1"/>
        <end position="22"/>
    </location>
</feature>
<evidence type="ECO:0000313" key="2">
    <source>
        <dbReference type="EMBL" id="SEJ61667.1"/>
    </source>
</evidence>
<gene>
    <name evidence="2" type="ORF">SAMN05421637_2416</name>
</gene>
<proteinExistence type="predicted"/>
<accession>A0A1H7ACP3</accession>
<evidence type="ECO:0000313" key="3">
    <source>
        <dbReference type="Proteomes" id="UP000183315"/>
    </source>
</evidence>
<organism evidence="2 3">
    <name type="scientific">Demequina mangrovi</name>
    <dbReference type="NCBI Taxonomy" id="1043493"/>
    <lineage>
        <taxon>Bacteria</taxon>
        <taxon>Bacillati</taxon>
        <taxon>Actinomycetota</taxon>
        <taxon>Actinomycetes</taxon>
        <taxon>Micrococcales</taxon>
        <taxon>Demequinaceae</taxon>
        <taxon>Demequina</taxon>
    </lineage>
</organism>
<dbReference type="PROSITE" id="PS51257">
    <property type="entry name" value="PROKAR_LIPOPROTEIN"/>
    <property type="match status" value="1"/>
</dbReference>
<sequence>MRRSTVAAGAAGIACAATLAGCAPYAGGPLVGDRTGGYSGTPMICSAGPEPGTTRYFGSMLTNEGDEAITLTEVRASGTNVGSITAAVDVEGVGLDQAVGTMSWPATNAWEHTEEVIERLVAPADAVIEPGVTAQVLFSIVPEDAAAPATVEDLLVLYDNGIISQVEHDEHGYRVMPTGDSCEDEDL</sequence>
<dbReference type="RefSeq" id="WP_143059011.1">
    <property type="nucleotide sequence ID" value="NZ_BBLU01000014.1"/>
</dbReference>